<organism evidence="2 3">
    <name type="scientific">Gymnopilus dilepis</name>
    <dbReference type="NCBI Taxonomy" id="231916"/>
    <lineage>
        <taxon>Eukaryota</taxon>
        <taxon>Fungi</taxon>
        <taxon>Dikarya</taxon>
        <taxon>Basidiomycota</taxon>
        <taxon>Agaricomycotina</taxon>
        <taxon>Agaricomycetes</taxon>
        <taxon>Agaricomycetidae</taxon>
        <taxon>Agaricales</taxon>
        <taxon>Agaricineae</taxon>
        <taxon>Hymenogastraceae</taxon>
        <taxon>Gymnopilus</taxon>
    </lineage>
</organism>
<feature type="non-terminal residue" evidence="2">
    <location>
        <position position="514"/>
    </location>
</feature>
<dbReference type="PANTHER" id="PTHR38406:SF1">
    <property type="entry name" value="TRANSCRIPTIONAL REPRESSOR OPI1"/>
    <property type="match status" value="1"/>
</dbReference>
<dbReference type="GO" id="GO:0005783">
    <property type="term" value="C:endoplasmic reticulum"/>
    <property type="evidence" value="ECO:0007669"/>
    <property type="project" value="TreeGrafter"/>
</dbReference>
<feature type="region of interest" description="Disordered" evidence="1">
    <location>
        <begin position="207"/>
        <end position="399"/>
    </location>
</feature>
<dbReference type="GO" id="GO:0005634">
    <property type="term" value="C:nucleus"/>
    <property type="evidence" value="ECO:0007669"/>
    <property type="project" value="TreeGrafter"/>
</dbReference>
<feature type="compositionally biased region" description="Low complexity" evidence="1">
    <location>
        <begin position="71"/>
        <end position="120"/>
    </location>
</feature>
<dbReference type="PANTHER" id="PTHR38406">
    <property type="entry name" value="TRANSCRIPTIONAL REPRESSOR OPI1"/>
    <property type="match status" value="1"/>
</dbReference>
<evidence type="ECO:0000313" key="2">
    <source>
        <dbReference type="EMBL" id="PPQ84298.1"/>
    </source>
</evidence>
<dbReference type="GO" id="GO:0030968">
    <property type="term" value="P:endoplasmic reticulum unfolded protein response"/>
    <property type="evidence" value="ECO:0007669"/>
    <property type="project" value="TreeGrafter"/>
</dbReference>
<evidence type="ECO:0000313" key="3">
    <source>
        <dbReference type="Proteomes" id="UP000284706"/>
    </source>
</evidence>
<dbReference type="GO" id="GO:0003714">
    <property type="term" value="F:transcription corepressor activity"/>
    <property type="evidence" value="ECO:0007669"/>
    <property type="project" value="InterPro"/>
</dbReference>
<dbReference type="GO" id="GO:0006357">
    <property type="term" value="P:regulation of transcription by RNA polymerase II"/>
    <property type="evidence" value="ECO:0007669"/>
    <property type="project" value="TreeGrafter"/>
</dbReference>
<dbReference type="EMBL" id="NHYE01004496">
    <property type="protein sequence ID" value="PPQ84298.1"/>
    <property type="molecule type" value="Genomic_DNA"/>
</dbReference>
<dbReference type="GO" id="GO:0008654">
    <property type="term" value="P:phospholipid biosynthetic process"/>
    <property type="evidence" value="ECO:0007669"/>
    <property type="project" value="TreeGrafter"/>
</dbReference>
<dbReference type="InParanoid" id="A0A409X0I9"/>
<dbReference type="Pfam" id="PF08618">
    <property type="entry name" value="Opi1"/>
    <property type="match status" value="1"/>
</dbReference>
<accession>A0A409X0I9</accession>
<keyword evidence="3" id="KW-1185">Reference proteome</keyword>
<dbReference type="Proteomes" id="UP000284706">
    <property type="component" value="Unassembled WGS sequence"/>
</dbReference>
<dbReference type="AlphaFoldDB" id="A0A409X0I9"/>
<gene>
    <name evidence="2" type="ORF">CVT26_011303</name>
</gene>
<feature type="region of interest" description="Disordered" evidence="1">
    <location>
        <begin position="458"/>
        <end position="483"/>
    </location>
</feature>
<feature type="region of interest" description="Disordered" evidence="1">
    <location>
        <begin position="47"/>
        <end position="140"/>
    </location>
</feature>
<evidence type="ECO:0000256" key="1">
    <source>
        <dbReference type="SAM" id="MobiDB-lite"/>
    </source>
</evidence>
<feature type="compositionally biased region" description="Low complexity" evidence="1">
    <location>
        <begin position="367"/>
        <end position="398"/>
    </location>
</feature>
<protein>
    <submittedName>
        <fullName evidence="2">Uncharacterized protein</fullName>
    </submittedName>
</protein>
<feature type="compositionally biased region" description="Low complexity" evidence="1">
    <location>
        <begin position="1"/>
        <end position="20"/>
    </location>
</feature>
<proteinExistence type="predicted"/>
<feature type="compositionally biased region" description="Acidic residues" evidence="1">
    <location>
        <begin position="265"/>
        <end position="283"/>
    </location>
</feature>
<dbReference type="OrthoDB" id="2441642at2759"/>
<feature type="compositionally biased region" description="Pro residues" evidence="1">
    <location>
        <begin position="334"/>
        <end position="343"/>
    </location>
</feature>
<comment type="caution">
    <text evidence="2">The sequence shown here is derived from an EMBL/GenBank/DDBJ whole genome shotgun (WGS) entry which is preliminary data.</text>
</comment>
<reference evidence="2 3" key="1">
    <citation type="journal article" date="2018" name="Evol. Lett.">
        <title>Horizontal gene cluster transfer increased hallucinogenic mushroom diversity.</title>
        <authorList>
            <person name="Reynolds H.T."/>
            <person name="Vijayakumar V."/>
            <person name="Gluck-Thaler E."/>
            <person name="Korotkin H.B."/>
            <person name="Matheny P.B."/>
            <person name="Slot J.C."/>
        </authorList>
    </citation>
    <scope>NUCLEOTIDE SEQUENCE [LARGE SCALE GENOMIC DNA]</scope>
    <source>
        <strain evidence="2 3">SRW20</strain>
    </source>
</reference>
<feature type="compositionally biased region" description="Low complexity" evidence="1">
    <location>
        <begin position="216"/>
        <end position="235"/>
    </location>
</feature>
<dbReference type="InterPro" id="IPR013927">
    <property type="entry name" value="TF_Opi1_Ccg-8"/>
</dbReference>
<feature type="region of interest" description="Disordered" evidence="1">
    <location>
        <begin position="1"/>
        <end position="33"/>
    </location>
</feature>
<sequence>MEDSQPSSSASNLNSHSNTNPVQKGLGLGLELRGRDLDDQEEIAVKALGDMRNGSGSAFGTRGESYRNGIASPYTSSSSSSPPASASASSSHSHSPLDPSGSTSSTRTGTRNASSVQVTSPSPPSSIPPPSTSPPQFVSRMSHLPLVGSALRVYEQGKASSRVVKYGAEMVESSVKTISRPVIDRLPVNVNQLDEFACRQLDRFDRYRRPSTSDVQAQSSTTPTASTSTSTSSTSPQPPPLPPQAHTDRPRPRLKTKTLDGSALADDDDDEGEQDHDDGDGDVDMNTNRQRGDESVLSSPSPSSPSAREYGGSGRRAWRGDGVPGWLEATSPFVAPPPPPPPDSRASTPTQVSDYDGSSRRGSVSTAGQGQHQGSLQGQQQQQQLAQGQQQGQGQQHQEVAQRSRWQAVLLEAGGLSAALSEESMRRLKYCLQWLQYATAHIDAQILIIRDFTASLQPIPPSQGPSSSTQPSSSRRPPIPPDHVRKLTALRKDITKTVKDVVDVISKYAGGALP</sequence>
<name>A0A409X0I9_9AGAR</name>
<dbReference type="STRING" id="231916.A0A409X0I9"/>
<feature type="compositionally biased region" description="Pro residues" evidence="1">
    <location>
        <begin position="121"/>
        <end position="133"/>
    </location>
</feature>
<feature type="compositionally biased region" description="Low complexity" evidence="1">
    <location>
        <begin position="464"/>
        <end position="476"/>
    </location>
</feature>